<feature type="transmembrane region" description="Helical" evidence="10">
    <location>
        <begin position="96"/>
        <end position="119"/>
    </location>
</feature>
<feature type="transmembrane region" description="Helical" evidence="10">
    <location>
        <begin position="66"/>
        <end position="84"/>
    </location>
</feature>
<evidence type="ECO:0000256" key="3">
    <source>
        <dbReference type="ARBA" id="ARBA00022692"/>
    </source>
</evidence>
<gene>
    <name evidence="10 11" type="primary">crcB</name>
    <name evidence="10" type="synonym">fluC</name>
    <name evidence="11" type="ORF">GCM10022287_07120</name>
</gene>
<organism evidence="11 12">
    <name type="scientific">Gryllotalpicola koreensis</name>
    <dbReference type="NCBI Taxonomy" id="993086"/>
    <lineage>
        <taxon>Bacteria</taxon>
        <taxon>Bacillati</taxon>
        <taxon>Actinomycetota</taxon>
        <taxon>Actinomycetes</taxon>
        <taxon>Micrococcales</taxon>
        <taxon>Microbacteriaceae</taxon>
        <taxon>Gryllotalpicola</taxon>
    </lineage>
</organism>
<dbReference type="PANTHER" id="PTHR28259">
    <property type="entry name" value="FLUORIDE EXPORT PROTEIN 1-RELATED"/>
    <property type="match status" value="1"/>
</dbReference>
<keyword evidence="4 10" id="KW-1133">Transmembrane helix</keyword>
<keyword evidence="6 10" id="KW-0407">Ion channel</keyword>
<reference evidence="12" key="1">
    <citation type="journal article" date="2019" name="Int. J. Syst. Evol. Microbiol.">
        <title>The Global Catalogue of Microorganisms (GCM) 10K type strain sequencing project: providing services to taxonomists for standard genome sequencing and annotation.</title>
        <authorList>
            <consortium name="The Broad Institute Genomics Platform"/>
            <consortium name="The Broad Institute Genome Sequencing Center for Infectious Disease"/>
            <person name="Wu L."/>
            <person name="Ma J."/>
        </authorList>
    </citation>
    <scope>NUCLEOTIDE SEQUENCE [LARGE SCALE GENOMIC DNA]</scope>
    <source>
        <strain evidence="12">JCM 17591</strain>
    </source>
</reference>
<name>A0ABP7ZTC1_9MICO</name>
<evidence type="ECO:0000256" key="2">
    <source>
        <dbReference type="ARBA" id="ARBA00022475"/>
    </source>
</evidence>
<dbReference type="HAMAP" id="MF_00454">
    <property type="entry name" value="FluC"/>
    <property type="match status" value="1"/>
</dbReference>
<comment type="function">
    <text evidence="9 10">Fluoride-specific ion channel. Important for reducing fluoride concentration in the cell, thus reducing its toxicity.</text>
</comment>
<accession>A0ABP7ZTC1</accession>
<feature type="transmembrane region" description="Helical" evidence="10">
    <location>
        <begin position="39"/>
        <end position="59"/>
    </location>
</feature>
<dbReference type="PANTHER" id="PTHR28259:SF1">
    <property type="entry name" value="FLUORIDE EXPORT PROTEIN 1-RELATED"/>
    <property type="match status" value="1"/>
</dbReference>
<evidence type="ECO:0000256" key="5">
    <source>
        <dbReference type="ARBA" id="ARBA00023136"/>
    </source>
</evidence>
<evidence type="ECO:0000256" key="6">
    <source>
        <dbReference type="ARBA" id="ARBA00023303"/>
    </source>
</evidence>
<keyword evidence="10" id="KW-0813">Transport</keyword>
<proteinExistence type="inferred from homology"/>
<evidence type="ECO:0000256" key="1">
    <source>
        <dbReference type="ARBA" id="ARBA00004651"/>
    </source>
</evidence>
<keyword evidence="5 10" id="KW-0472">Membrane</keyword>
<keyword evidence="3 10" id="KW-0812">Transmembrane</keyword>
<feature type="binding site" evidence="10">
    <location>
        <position position="77"/>
    </location>
    <ligand>
        <name>Na(+)</name>
        <dbReference type="ChEBI" id="CHEBI:29101"/>
        <note>structural</note>
    </ligand>
</feature>
<keyword evidence="10" id="KW-0406">Ion transport</keyword>
<dbReference type="EMBL" id="BAABBW010000001">
    <property type="protein sequence ID" value="GAA4169975.1"/>
    <property type="molecule type" value="Genomic_DNA"/>
</dbReference>
<feature type="binding site" evidence="10">
    <location>
        <position position="74"/>
    </location>
    <ligand>
        <name>Na(+)</name>
        <dbReference type="ChEBI" id="CHEBI:29101"/>
        <note>structural</note>
    </ligand>
</feature>
<evidence type="ECO:0000256" key="7">
    <source>
        <dbReference type="ARBA" id="ARBA00035120"/>
    </source>
</evidence>
<dbReference type="NCBIfam" id="NF010824">
    <property type="entry name" value="PRK14228.1"/>
    <property type="match status" value="1"/>
</dbReference>
<keyword evidence="12" id="KW-1185">Reference proteome</keyword>
<evidence type="ECO:0000313" key="11">
    <source>
        <dbReference type="EMBL" id="GAA4169975.1"/>
    </source>
</evidence>
<evidence type="ECO:0000256" key="9">
    <source>
        <dbReference type="ARBA" id="ARBA00049940"/>
    </source>
</evidence>
<keyword evidence="10" id="KW-0479">Metal-binding</keyword>
<evidence type="ECO:0000256" key="10">
    <source>
        <dbReference type="HAMAP-Rule" id="MF_00454"/>
    </source>
</evidence>
<keyword evidence="10" id="KW-0915">Sodium</keyword>
<evidence type="ECO:0000256" key="4">
    <source>
        <dbReference type="ARBA" id="ARBA00022989"/>
    </source>
</evidence>
<comment type="catalytic activity">
    <reaction evidence="8">
        <text>fluoride(in) = fluoride(out)</text>
        <dbReference type="Rhea" id="RHEA:76159"/>
        <dbReference type="ChEBI" id="CHEBI:17051"/>
    </reaction>
    <physiologicalReaction direction="left-to-right" evidence="8">
        <dbReference type="Rhea" id="RHEA:76160"/>
    </physiologicalReaction>
</comment>
<comment type="caution">
    <text evidence="11">The sequence shown here is derived from an EMBL/GenBank/DDBJ whole genome shotgun (WGS) entry which is preliminary data.</text>
</comment>
<keyword evidence="2 10" id="KW-1003">Cell membrane</keyword>
<protein>
    <recommendedName>
        <fullName evidence="10">Fluoride-specific ion channel FluC</fullName>
    </recommendedName>
</protein>
<sequence>MIIALLVAGAGGVGAVSRFVLDGLIRSRVTSLVPAGTFVINVSGSLLLGFVTGLVLVGAEPADFRVVLGTGFLGGYTTFSTAMIETVRLLQQRRWVAAGANGVLMLLLGLGAAVLGIFLGTLI</sequence>
<comment type="activity regulation">
    <text evidence="10">Na(+) is not transported, but it plays an essential structural role and its presence is essential for fluoride channel function.</text>
</comment>
<evidence type="ECO:0000313" key="12">
    <source>
        <dbReference type="Proteomes" id="UP001501079"/>
    </source>
</evidence>
<evidence type="ECO:0000256" key="8">
    <source>
        <dbReference type="ARBA" id="ARBA00035585"/>
    </source>
</evidence>
<dbReference type="InterPro" id="IPR003691">
    <property type="entry name" value="FluC"/>
</dbReference>
<dbReference type="Proteomes" id="UP001501079">
    <property type="component" value="Unassembled WGS sequence"/>
</dbReference>
<dbReference type="Pfam" id="PF02537">
    <property type="entry name" value="CRCB"/>
    <property type="match status" value="1"/>
</dbReference>
<comment type="similarity">
    <text evidence="7 10">Belongs to the fluoride channel Fluc/FEX (TC 1.A.43) family.</text>
</comment>
<comment type="subcellular location">
    <subcellularLocation>
        <location evidence="1 10">Cell membrane</location>
        <topology evidence="1 10">Multi-pass membrane protein</topology>
    </subcellularLocation>
</comment>